<evidence type="ECO:0000313" key="2">
    <source>
        <dbReference type="Proteomes" id="UP001197093"/>
    </source>
</evidence>
<sequence length="158" mass="18206">MGQPAQQQPLAGAVQLCSQHERLILELLPFKEVRQFHEWLNSIYVRGSWNEFVRDFLSRNPTAPELDKAKTAQKAKEAINSRTVQYLMYHPDKSSWTPEDHHVRFIVTVVSDNLLKGTWSESDWKKKSTEVAKAVYEVLAFLRATAFSSDSLPPRYEA</sequence>
<dbReference type="AlphaFoldDB" id="A0AAD4ET21"/>
<comment type="caution">
    <text evidence="1">The sequence shown here is derived from an EMBL/GenBank/DDBJ whole genome shotgun (WGS) entry which is preliminary data.</text>
</comment>
<evidence type="ECO:0000313" key="1">
    <source>
        <dbReference type="EMBL" id="KAG7287068.1"/>
    </source>
</evidence>
<accession>A0AAD4ET21</accession>
<proteinExistence type="predicted"/>
<organism evidence="1 2">
    <name type="scientific">Staphylotrichum longicolle</name>
    <dbReference type="NCBI Taxonomy" id="669026"/>
    <lineage>
        <taxon>Eukaryota</taxon>
        <taxon>Fungi</taxon>
        <taxon>Dikarya</taxon>
        <taxon>Ascomycota</taxon>
        <taxon>Pezizomycotina</taxon>
        <taxon>Sordariomycetes</taxon>
        <taxon>Sordariomycetidae</taxon>
        <taxon>Sordariales</taxon>
        <taxon>Chaetomiaceae</taxon>
        <taxon>Staphylotrichum</taxon>
    </lineage>
</organism>
<name>A0AAD4ET21_9PEZI</name>
<gene>
    <name evidence="1" type="ORF">NEMBOFW57_006571</name>
</gene>
<dbReference type="Proteomes" id="UP001197093">
    <property type="component" value="Unassembled WGS sequence"/>
</dbReference>
<protein>
    <submittedName>
        <fullName evidence="1">Uncharacterized protein</fullName>
    </submittedName>
</protein>
<dbReference type="EMBL" id="JAHCVI010000003">
    <property type="protein sequence ID" value="KAG7287068.1"/>
    <property type="molecule type" value="Genomic_DNA"/>
</dbReference>
<keyword evidence="2" id="KW-1185">Reference proteome</keyword>
<reference evidence="1" key="1">
    <citation type="submission" date="2023-02" db="EMBL/GenBank/DDBJ databases">
        <authorList>
            <person name="Palmer J.M."/>
        </authorList>
    </citation>
    <scope>NUCLEOTIDE SEQUENCE</scope>
    <source>
        <strain evidence="1">FW57</strain>
    </source>
</reference>